<dbReference type="Gene3D" id="3.30.1150.10">
    <property type="match status" value="1"/>
</dbReference>
<keyword evidence="4" id="KW-1185">Reference proteome</keyword>
<dbReference type="SUPFAM" id="SSF74653">
    <property type="entry name" value="TolA/TonB C-terminal domain"/>
    <property type="match status" value="1"/>
</dbReference>
<dbReference type="InterPro" id="IPR037682">
    <property type="entry name" value="TonB_C"/>
</dbReference>
<feature type="domain" description="TonB C-terminal" evidence="2">
    <location>
        <begin position="155"/>
        <end position="243"/>
    </location>
</feature>
<organism evidence="3 4">
    <name type="scientific">Pendulispora rubella</name>
    <dbReference type="NCBI Taxonomy" id="2741070"/>
    <lineage>
        <taxon>Bacteria</taxon>
        <taxon>Pseudomonadati</taxon>
        <taxon>Myxococcota</taxon>
        <taxon>Myxococcia</taxon>
        <taxon>Myxococcales</taxon>
        <taxon>Sorangiineae</taxon>
        <taxon>Pendulisporaceae</taxon>
        <taxon>Pendulispora</taxon>
    </lineage>
</organism>
<proteinExistence type="predicted"/>
<sequence>MHVAVLGLAIYISVRAHQQIKKQATEVKFVAPPPPPPPPPVATAVPRTAERPKAKKEFVKKENTIVDSKEAPKEDTSAKSGSGESVEATCGVPGKPACCGGPGEPPCRHCGGAGEPACCGGPGEPACAPVKAAVCGDPGMPPCPPQTTVIPFGPGMAKPSLLAGTEQPTLPREALVAKVEGLILVKCTLTKEGTVEDCKFIKSLPYTEEAILANLKGRKYTPVMFQGQAQAVTYTFTFRIQAQ</sequence>
<dbReference type="RefSeq" id="WP_394832021.1">
    <property type="nucleotide sequence ID" value="NZ_CP089929.1"/>
</dbReference>
<dbReference type="Pfam" id="PF03544">
    <property type="entry name" value="TonB_C"/>
    <property type="match status" value="1"/>
</dbReference>
<feature type="compositionally biased region" description="Pro residues" evidence="1">
    <location>
        <begin position="31"/>
        <end position="41"/>
    </location>
</feature>
<name>A0ABZ2KUP7_9BACT</name>
<feature type="region of interest" description="Disordered" evidence="1">
    <location>
        <begin position="30"/>
        <end position="86"/>
    </location>
</feature>
<accession>A0ABZ2KUP7</accession>
<gene>
    <name evidence="3" type="ORF">LVJ94_36450</name>
</gene>
<evidence type="ECO:0000313" key="4">
    <source>
        <dbReference type="Proteomes" id="UP001374803"/>
    </source>
</evidence>
<dbReference type="EMBL" id="CP089983">
    <property type="protein sequence ID" value="WXB02394.1"/>
    <property type="molecule type" value="Genomic_DNA"/>
</dbReference>
<dbReference type="Proteomes" id="UP001374803">
    <property type="component" value="Chromosome"/>
</dbReference>
<reference evidence="3" key="1">
    <citation type="submission" date="2021-12" db="EMBL/GenBank/DDBJ databases">
        <title>Discovery of the Pendulisporaceae a myxobacterial family with distinct sporulation behavior and unique specialized metabolism.</title>
        <authorList>
            <person name="Garcia R."/>
            <person name="Popoff A."/>
            <person name="Bader C.D."/>
            <person name="Loehr J."/>
            <person name="Walesch S."/>
            <person name="Walt C."/>
            <person name="Boldt J."/>
            <person name="Bunk B."/>
            <person name="Haeckl F.J.F.P.J."/>
            <person name="Gunesch A.P."/>
            <person name="Birkelbach J."/>
            <person name="Nuebel U."/>
            <person name="Pietschmann T."/>
            <person name="Bach T."/>
            <person name="Mueller R."/>
        </authorList>
    </citation>
    <scope>NUCLEOTIDE SEQUENCE</scope>
    <source>
        <strain evidence="3">MSr11367</strain>
    </source>
</reference>
<evidence type="ECO:0000256" key="1">
    <source>
        <dbReference type="SAM" id="MobiDB-lite"/>
    </source>
</evidence>
<feature type="compositionally biased region" description="Basic and acidic residues" evidence="1">
    <location>
        <begin position="48"/>
        <end position="77"/>
    </location>
</feature>
<evidence type="ECO:0000313" key="3">
    <source>
        <dbReference type="EMBL" id="WXB02394.1"/>
    </source>
</evidence>
<protein>
    <submittedName>
        <fullName evidence="3">Energy transducer TonB</fullName>
    </submittedName>
</protein>
<evidence type="ECO:0000259" key="2">
    <source>
        <dbReference type="PROSITE" id="PS52015"/>
    </source>
</evidence>
<dbReference type="PROSITE" id="PS52015">
    <property type="entry name" value="TONB_CTD"/>
    <property type="match status" value="1"/>
</dbReference>